<geneLocation type="mitochondrion" evidence="4"/>
<accession>A0A3P3YLY8</accession>
<feature type="region of interest" description="Disordered" evidence="3">
    <location>
        <begin position="53"/>
        <end position="78"/>
    </location>
</feature>
<organism evidence="4 5">
    <name type="scientific">Plasmodiophora brassicae</name>
    <name type="common">Clubroot disease agent</name>
    <dbReference type="NCBI Taxonomy" id="37360"/>
    <lineage>
        <taxon>Eukaryota</taxon>
        <taxon>Sar</taxon>
        <taxon>Rhizaria</taxon>
        <taxon>Endomyxa</taxon>
        <taxon>Phytomyxea</taxon>
        <taxon>Plasmodiophorida</taxon>
        <taxon>Plasmodiophoridae</taxon>
        <taxon>Plasmodiophora</taxon>
    </lineage>
</organism>
<proteinExistence type="predicted"/>
<dbReference type="Proteomes" id="UP000290189">
    <property type="component" value="Unassembled WGS sequence"/>
</dbReference>
<gene>
    <name evidence="4" type="ORF">PLBR_LOCUS8364</name>
</gene>
<dbReference type="PANTHER" id="PTHR15885">
    <property type="entry name" value="COILED-COIL DOMAIN-CONTAINING PROTEIN 174"/>
    <property type="match status" value="1"/>
</dbReference>
<keyword evidence="1 2" id="KW-0175">Coiled coil</keyword>
<dbReference type="EMBL" id="OVEO01000016">
    <property type="protein sequence ID" value="SPR01149.1"/>
    <property type="molecule type" value="Genomic_DNA"/>
</dbReference>
<keyword evidence="4" id="KW-0496">Mitochondrion</keyword>
<evidence type="ECO:0000256" key="1">
    <source>
        <dbReference type="ARBA" id="ARBA00023054"/>
    </source>
</evidence>
<evidence type="ECO:0000313" key="5">
    <source>
        <dbReference type="Proteomes" id="UP000290189"/>
    </source>
</evidence>
<reference evidence="4 5" key="1">
    <citation type="submission" date="2018-03" db="EMBL/GenBank/DDBJ databases">
        <authorList>
            <person name="Fogelqvist J."/>
        </authorList>
    </citation>
    <scope>NUCLEOTIDE SEQUENCE [LARGE SCALE GENOMIC DNA]</scope>
</reference>
<evidence type="ECO:0000256" key="2">
    <source>
        <dbReference type="SAM" id="Coils"/>
    </source>
</evidence>
<dbReference type="AlphaFoldDB" id="A0A3P3YLY8"/>
<protein>
    <submittedName>
        <fullName evidence="4">Uncharacterized protein</fullName>
    </submittedName>
</protein>
<dbReference type="InterPro" id="IPR025066">
    <property type="entry name" value="CCDC174-like"/>
</dbReference>
<feature type="coiled-coil region" evidence="2">
    <location>
        <begin position="137"/>
        <end position="164"/>
    </location>
</feature>
<dbReference type="GO" id="GO:0005634">
    <property type="term" value="C:nucleus"/>
    <property type="evidence" value="ECO:0007669"/>
    <property type="project" value="TreeGrafter"/>
</dbReference>
<evidence type="ECO:0000313" key="4">
    <source>
        <dbReference type="EMBL" id="SPR01149.1"/>
    </source>
</evidence>
<feature type="region of interest" description="Disordered" evidence="3">
    <location>
        <begin position="268"/>
        <end position="298"/>
    </location>
</feature>
<dbReference type="PANTHER" id="PTHR15885:SF1">
    <property type="entry name" value="COILED-COIL DOMAIN-CONTAINING PROTEIN 174"/>
    <property type="match status" value="1"/>
</dbReference>
<sequence length="298" mass="32694">MAKLIRPVPYLEQVPARCAIRSPLLGQYTAETQCERNAGSGDVIRLPTDVPLRGSPLGQRHSDGAMASSGGEAPRSVGSMGWLTESAVQPRQARSIKVDQASVVNLKATLYAAEEELKVGGTADHRRKAKPVSVVSAKTAERDSKAAQQEALEAEERVKKMHDKVALYQRLAAAGQPDGNDDNGLLVDFERKSWIADAGFVPAGQEPNEPEASHSAPSVLDQFRKTLTHVEKQMVREIEAETDTARKRFEDMQAKRQHDIEQRKAMLRERKKRKTAATTTSTETGQTAISMRTAEPET</sequence>
<feature type="compositionally biased region" description="Low complexity" evidence="3">
    <location>
        <begin position="276"/>
        <end position="288"/>
    </location>
</feature>
<evidence type="ECO:0000256" key="3">
    <source>
        <dbReference type="SAM" id="MobiDB-lite"/>
    </source>
</evidence>
<name>A0A3P3YLY8_PLABS</name>